<name>A0A2U8QWV1_9FLAO</name>
<keyword evidence="2" id="KW-0378">Hydrolase</keyword>
<accession>A0A2U8QWV1</accession>
<protein>
    <submittedName>
        <fullName evidence="4">Phospholipase</fullName>
    </submittedName>
</protein>
<dbReference type="SUPFAM" id="SSF53474">
    <property type="entry name" value="alpha/beta-Hydrolases"/>
    <property type="match status" value="1"/>
</dbReference>
<dbReference type="InterPro" id="IPR029058">
    <property type="entry name" value="AB_hydrolase_fold"/>
</dbReference>
<dbReference type="RefSeq" id="WP_109570028.1">
    <property type="nucleotide sequence ID" value="NZ_CP029463.1"/>
</dbReference>
<comment type="similarity">
    <text evidence="1">Belongs to the AB hydrolase superfamily. AB hydrolase 2 family.</text>
</comment>
<dbReference type="EMBL" id="CP029463">
    <property type="protein sequence ID" value="AWM14690.1"/>
    <property type="molecule type" value="Genomic_DNA"/>
</dbReference>
<evidence type="ECO:0000259" key="3">
    <source>
        <dbReference type="Pfam" id="PF02230"/>
    </source>
</evidence>
<dbReference type="PANTHER" id="PTHR10655">
    <property type="entry name" value="LYSOPHOSPHOLIPASE-RELATED"/>
    <property type="match status" value="1"/>
</dbReference>
<dbReference type="AlphaFoldDB" id="A0A2U8QWV1"/>
<dbReference type="OrthoDB" id="9795555at2"/>
<dbReference type="PANTHER" id="PTHR10655:SF17">
    <property type="entry name" value="LYSOPHOSPHOLIPASE-LIKE PROTEIN 1"/>
    <property type="match status" value="1"/>
</dbReference>
<feature type="domain" description="Phospholipase/carboxylesterase/thioesterase" evidence="3">
    <location>
        <begin position="13"/>
        <end position="213"/>
    </location>
</feature>
<dbReference type="Pfam" id="PF02230">
    <property type="entry name" value="Abhydrolase_2"/>
    <property type="match status" value="1"/>
</dbReference>
<proteinExistence type="inferred from homology"/>
<evidence type="ECO:0000313" key="4">
    <source>
        <dbReference type="EMBL" id="AWM14690.1"/>
    </source>
</evidence>
<dbReference type="Proteomes" id="UP000245429">
    <property type="component" value="Chromosome"/>
</dbReference>
<evidence type="ECO:0000256" key="2">
    <source>
        <dbReference type="ARBA" id="ARBA00022801"/>
    </source>
</evidence>
<organism evidence="4 5">
    <name type="scientific">Flavobacterium sediminis</name>
    <dbReference type="NCBI Taxonomy" id="2201181"/>
    <lineage>
        <taxon>Bacteria</taxon>
        <taxon>Pseudomonadati</taxon>
        <taxon>Bacteroidota</taxon>
        <taxon>Flavobacteriia</taxon>
        <taxon>Flavobacteriales</taxon>
        <taxon>Flavobacteriaceae</taxon>
        <taxon>Flavobacterium</taxon>
    </lineage>
</organism>
<sequence length="214" mass="24573">MNLHYLLREPKEKKDKNPALILLHGYGSNEEDLFSFAGELPEDYYIFSVRAPYDLQPFGHAWYAIHFDADENKFSDDEQARQSKDLIAEFIDQIVNEYPLDTQSITLIGFSQGAILSYATALSYPEKIARVVALSGYMNENILSDNYTTFNNKHLQFFISHGTVDQVIPVVWGRKAKPFLEKLGLAVTYKEYPVGHGVAPQNFYDFKNWLETTK</sequence>
<dbReference type="Gene3D" id="3.40.50.1820">
    <property type="entry name" value="alpha/beta hydrolase"/>
    <property type="match status" value="1"/>
</dbReference>
<dbReference type="GO" id="GO:0016787">
    <property type="term" value="F:hydrolase activity"/>
    <property type="evidence" value="ECO:0007669"/>
    <property type="project" value="UniProtKB-KW"/>
</dbReference>
<gene>
    <name evidence="4" type="ORF">DI487_13035</name>
</gene>
<keyword evidence="5" id="KW-1185">Reference proteome</keyword>
<evidence type="ECO:0000313" key="5">
    <source>
        <dbReference type="Proteomes" id="UP000245429"/>
    </source>
</evidence>
<evidence type="ECO:0000256" key="1">
    <source>
        <dbReference type="ARBA" id="ARBA00006499"/>
    </source>
</evidence>
<dbReference type="KEGG" id="fse:DI487_13035"/>
<dbReference type="InterPro" id="IPR003140">
    <property type="entry name" value="PLipase/COase/thioEstase"/>
</dbReference>
<dbReference type="InterPro" id="IPR050565">
    <property type="entry name" value="LYPA1-2/EST-like"/>
</dbReference>
<reference evidence="4 5" key="1">
    <citation type="submission" date="2018-05" db="EMBL/GenBank/DDBJ databases">
        <title>Flavobacterium sp. MEBiC07310.</title>
        <authorList>
            <person name="Baek K."/>
        </authorList>
    </citation>
    <scope>NUCLEOTIDE SEQUENCE [LARGE SCALE GENOMIC DNA]</scope>
    <source>
        <strain evidence="4 5">MEBiC07310</strain>
    </source>
</reference>